<dbReference type="GO" id="GO:0004222">
    <property type="term" value="F:metalloendopeptidase activity"/>
    <property type="evidence" value="ECO:0007669"/>
    <property type="project" value="InterPro"/>
</dbReference>
<keyword evidence="7" id="KW-0482">Metalloprotease</keyword>
<evidence type="ECO:0000256" key="3">
    <source>
        <dbReference type="ARBA" id="ARBA00022670"/>
    </source>
</evidence>
<keyword evidence="3" id="KW-0645">Protease</keyword>
<comment type="cofactor">
    <cofactor evidence="1">
        <name>Zn(2+)</name>
        <dbReference type="ChEBI" id="CHEBI:29105"/>
    </cofactor>
</comment>
<evidence type="ECO:0000256" key="9">
    <source>
        <dbReference type="ARBA" id="ARBA00040360"/>
    </source>
</evidence>
<dbReference type="GO" id="GO:0006515">
    <property type="term" value="P:protein quality control for misfolded or incompletely synthesized proteins"/>
    <property type="evidence" value="ECO:0007669"/>
    <property type="project" value="TreeGrafter"/>
</dbReference>
<accession>A0AAV6SBP9</accession>
<dbReference type="InterPro" id="IPR001915">
    <property type="entry name" value="Peptidase_M48"/>
</dbReference>
<reference evidence="13 14" key="1">
    <citation type="journal article" date="2021" name="Sci. Rep.">
        <title>Chromosome anchoring in Senegalese sole (Solea senegalensis) reveals sex-associated markers and genome rearrangements in flatfish.</title>
        <authorList>
            <person name="Guerrero-Cozar I."/>
            <person name="Gomez-Garrido J."/>
            <person name="Berbel C."/>
            <person name="Martinez-Blanch J.F."/>
            <person name="Alioto T."/>
            <person name="Claros M.G."/>
            <person name="Gagnaire P.A."/>
            <person name="Manchado M."/>
        </authorList>
    </citation>
    <scope>NUCLEOTIDE SEQUENCE [LARGE SCALE GENOMIC DNA]</scope>
    <source>
        <strain evidence="13">Sse05_10M</strain>
    </source>
</reference>
<dbReference type="GO" id="GO:0046872">
    <property type="term" value="F:metal ion binding"/>
    <property type="evidence" value="ECO:0007669"/>
    <property type="project" value="UniProtKB-KW"/>
</dbReference>
<comment type="caution">
    <text evidence="13">The sequence shown here is derived from an EMBL/GenBank/DDBJ whole genome shotgun (WGS) entry which is preliminary data.</text>
</comment>
<dbReference type="Proteomes" id="UP000693946">
    <property type="component" value="Linkage Group LG14"/>
</dbReference>
<dbReference type="InterPro" id="IPR051156">
    <property type="entry name" value="Mito/Outer_Membr_Metalloprot"/>
</dbReference>
<evidence type="ECO:0000313" key="14">
    <source>
        <dbReference type="Proteomes" id="UP000693946"/>
    </source>
</evidence>
<keyword evidence="4" id="KW-0479">Metal-binding</keyword>
<organism evidence="13 14">
    <name type="scientific">Solea senegalensis</name>
    <name type="common">Senegalese sole</name>
    <dbReference type="NCBI Taxonomy" id="28829"/>
    <lineage>
        <taxon>Eukaryota</taxon>
        <taxon>Metazoa</taxon>
        <taxon>Chordata</taxon>
        <taxon>Craniata</taxon>
        <taxon>Vertebrata</taxon>
        <taxon>Euteleostomi</taxon>
        <taxon>Actinopterygii</taxon>
        <taxon>Neopterygii</taxon>
        <taxon>Teleostei</taxon>
        <taxon>Neoteleostei</taxon>
        <taxon>Acanthomorphata</taxon>
        <taxon>Carangaria</taxon>
        <taxon>Pleuronectiformes</taxon>
        <taxon>Pleuronectoidei</taxon>
        <taxon>Soleidae</taxon>
        <taxon>Solea</taxon>
    </lineage>
</organism>
<gene>
    <name evidence="13" type="ORF">JOB18_009798</name>
</gene>
<dbReference type="AlphaFoldDB" id="A0AAV6SBP9"/>
<keyword evidence="11" id="KW-0812">Transmembrane</keyword>
<dbReference type="GO" id="GO:0005743">
    <property type="term" value="C:mitochondrial inner membrane"/>
    <property type="evidence" value="ECO:0007669"/>
    <property type="project" value="TreeGrafter"/>
</dbReference>
<evidence type="ECO:0000256" key="4">
    <source>
        <dbReference type="ARBA" id="ARBA00022723"/>
    </source>
</evidence>
<keyword evidence="11" id="KW-0472">Membrane</keyword>
<dbReference type="GO" id="GO:0034982">
    <property type="term" value="P:mitochondrial protein processing"/>
    <property type="evidence" value="ECO:0007669"/>
    <property type="project" value="TreeGrafter"/>
</dbReference>
<keyword evidence="11" id="KW-1133">Transmembrane helix</keyword>
<evidence type="ECO:0000256" key="11">
    <source>
        <dbReference type="SAM" id="Phobius"/>
    </source>
</evidence>
<name>A0AAV6SBP9_SOLSE</name>
<comment type="subunit">
    <text evidence="2">Homooligomer.</text>
</comment>
<dbReference type="Pfam" id="PF01435">
    <property type="entry name" value="Peptidase_M48"/>
    <property type="match status" value="1"/>
</dbReference>
<keyword evidence="6" id="KW-0862">Zinc</keyword>
<evidence type="ECO:0000256" key="1">
    <source>
        <dbReference type="ARBA" id="ARBA00001947"/>
    </source>
</evidence>
<comment type="similarity">
    <text evidence="8">Belongs to the peptidase M48 family.</text>
</comment>
<evidence type="ECO:0000313" key="13">
    <source>
        <dbReference type="EMBL" id="KAG7513511.1"/>
    </source>
</evidence>
<evidence type="ECO:0000259" key="12">
    <source>
        <dbReference type="Pfam" id="PF01435"/>
    </source>
</evidence>
<evidence type="ECO:0000256" key="10">
    <source>
        <dbReference type="ARBA" id="ARBA00042978"/>
    </source>
</evidence>
<dbReference type="PANTHER" id="PTHR22726:SF1">
    <property type="entry name" value="METALLOENDOPEPTIDASE OMA1, MITOCHONDRIAL"/>
    <property type="match status" value="1"/>
</dbReference>
<evidence type="ECO:0000256" key="2">
    <source>
        <dbReference type="ARBA" id="ARBA00011182"/>
    </source>
</evidence>
<keyword evidence="14" id="KW-1185">Reference proteome</keyword>
<dbReference type="CDD" id="cd07331">
    <property type="entry name" value="M48C_Oma1_like"/>
    <property type="match status" value="1"/>
</dbReference>
<keyword evidence="5" id="KW-0378">Hydrolase</keyword>
<dbReference type="PANTHER" id="PTHR22726">
    <property type="entry name" value="METALLOENDOPEPTIDASE OMA1"/>
    <property type="match status" value="1"/>
</dbReference>
<feature type="transmembrane region" description="Helical" evidence="11">
    <location>
        <begin position="140"/>
        <end position="161"/>
    </location>
</feature>
<evidence type="ECO:0000256" key="7">
    <source>
        <dbReference type="ARBA" id="ARBA00023049"/>
    </source>
</evidence>
<evidence type="ECO:0000256" key="6">
    <source>
        <dbReference type="ARBA" id="ARBA00022833"/>
    </source>
</evidence>
<dbReference type="EMBL" id="JAGKHQ010000006">
    <property type="protein sequence ID" value="KAG7513511.1"/>
    <property type="molecule type" value="Genomic_DNA"/>
</dbReference>
<feature type="domain" description="Peptidase M48" evidence="12">
    <location>
        <begin position="208"/>
        <end position="396"/>
    </location>
</feature>
<protein>
    <recommendedName>
        <fullName evidence="9">Metalloendopeptidase OMA1, mitochondrial</fullName>
    </recommendedName>
    <alternativeName>
        <fullName evidence="10">Overlapping with the m-AAA protease 1 homolog</fullName>
    </alternativeName>
</protein>
<proteinExistence type="inferred from homology"/>
<sequence length="637" mass="71979">MVVFAVSLFRCSRFGSLSSHLTRTAFFSKQAVFPPKTTNTVSPHISCQKATTSLLFRKPVLFFKNGPTPCLQISPKLQQSGHFHTSASLKALPAPFIWLVLKPLQKLMAIILGRSIRKWWVALPNNRRQLMREWAWLRRWHLTAGAVVAMVIVALLLLTYLDETPLTGRTRLLVFSRENFMELAALTSEAYLEEFADLLLLVSDPRHKVVERVVEHLAQRNKDIPEVSDVTWSVHVVQSPDVNAFVLPNGKVFMFTGMLDAVADVHQLTIVLGHEMAHALLGHSAEQASLSHAVDLLSLILLTAVWAVCPHDSSALLAHWVQDKLIQLIFSRPYSRKLEAEADKIGLQLAAKACADVRAGPVFWQQMEIRDQLTGQPSLPEWLSTHPSHRNRFTQMDILIPEALKLREGCICPDLPASDPRKVFSKSVQMLLEKTKDQSRGGRVKTEEVLCTCSLSNQVNKWKHLRHWVCVRLPSLRQADNNIVASSDHKGAVTSPTRFSRRQLEPEMTHTKERVTWTEGWVNGHHDAGQFDNIMVPVDCNGRRKTVAREAEDFVALGRILSVFLANQREKEGDRGKEEDKRRKSDSRPVVTFEAWWQSRGGGGTGDVCKIHQHVSCWSGFEQDAQSFHLQLVLEYS</sequence>
<evidence type="ECO:0000256" key="5">
    <source>
        <dbReference type="ARBA" id="ARBA00022801"/>
    </source>
</evidence>
<evidence type="ECO:0000256" key="8">
    <source>
        <dbReference type="ARBA" id="ARBA00038233"/>
    </source>
</evidence>